<dbReference type="STRING" id="29170.A0A368FU16"/>
<protein>
    <submittedName>
        <fullName evidence="1">Uncharacterized protein</fullName>
    </submittedName>
</protein>
<evidence type="ECO:0000313" key="2">
    <source>
        <dbReference type="Proteomes" id="UP000252519"/>
    </source>
</evidence>
<keyword evidence="2" id="KW-1185">Reference proteome</keyword>
<evidence type="ECO:0000313" key="1">
    <source>
        <dbReference type="EMBL" id="RCN35686.1"/>
    </source>
</evidence>
<organism evidence="1 2">
    <name type="scientific">Ancylostoma caninum</name>
    <name type="common">Dog hookworm</name>
    <dbReference type="NCBI Taxonomy" id="29170"/>
    <lineage>
        <taxon>Eukaryota</taxon>
        <taxon>Metazoa</taxon>
        <taxon>Ecdysozoa</taxon>
        <taxon>Nematoda</taxon>
        <taxon>Chromadorea</taxon>
        <taxon>Rhabditida</taxon>
        <taxon>Rhabditina</taxon>
        <taxon>Rhabditomorpha</taxon>
        <taxon>Strongyloidea</taxon>
        <taxon>Ancylostomatidae</taxon>
        <taxon>Ancylostomatinae</taxon>
        <taxon>Ancylostoma</taxon>
    </lineage>
</organism>
<accession>A0A368FU16</accession>
<sequence>MSEYRNLPKIPKYTILNPLIESDGVRRRARTVGPLGRESMHSFYANAPVASHTVRRTPVPFDRGANFAYDRDGVTQGSFTCWTNTYVHEEINAEYEINARHY</sequence>
<dbReference type="Proteomes" id="UP000252519">
    <property type="component" value="Unassembled WGS sequence"/>
</dbReference>
<proteinExistence type="predicted"/>
<comment type="caution">
    <text evidence="1">The sequence shown here is derived from an EMBL/GenBank/DDBJ whole genome shotgun (WGS) entry which is preliminary data.</text>
</comment>
<dbReference type="OrthoDB" id="5863642at2759"/>
<reference evidence="1 2" key="1">
    <citation type="submission" date="2014-10" db="EMBL/GenBank/DDBJ databases">
        <title>Draft genome of the hookworm Ancylostoma caninum.</title>
        <authorList>
            <person name="Mitreva M."/>
        </authorList>
    </citation>
    <scope>NUCLEOTIDE SEQUENCE [LARGE SCALE GENOMIC DNA]</scope>
    <source>
        <strain evidence="1 2">Baltimore</strain>
    </source>
</reference>
<name>A0A368FU16_ANCCA</name>
<dbReference type="EMBL" id="JOJR01000634">
    <property type="protein sequence ID" value="RCN35686.1"/>
    <property type="molecule type" value="Genomic_DNA"/>
</dbReference>
<dbReference type="AlphaFoldDB" id="A0A368FU16"/>
<gene>
    <name evidence="1" type="ORF">ANCCAN_18446</name>
</gene>